<dbReference type="GO" id="GO:0004497">
    <property type="term" value="F:monooxygenase activity"/>
    <property type="evidence" value="ECO:0007669"/>
    <property type="project" value="InterPro"/>
</dbReference>
<dbReference type="InterPro" id="IPR050529">
    <property type="entry name" value="CYP450_sterol_14alpha_dmase"/>
</dbReference>
<keyword evidence="9" id="KW-1185">Reference proteome</keyword>
<keyword evidence="3 6" id="KW-0349">Heme</keyword>
<evidence type="ECO:0000256" key="6">
    <source>
        <dbReference type="PIRSR" id="PIRSR602403-1"/>
    </source>
</evidence>
<comment type="cofactor">
    <cofactor evidence="1 6">
        <name>heme</name>
        <dbReference type="ChEBI" id="CHEBI:30413"/>
    </cofactor>
</comment>
<dbReference type="SUPFAM" id="SSF48264">
    <property type="entry name" value="Cytochrome P450"/>
    <property type="match status" value="1"/>
</dbReference>
<evidence type="ECO:0000256" key="7">
    <source>
        <dbReference type="SAM" id="Phobius"/>
    </source>
</evidence>
<keyword evidence="7" id="KW-0472">Membrane</keyword>
<dbReference type="InterPro" id="IPR036396">
    <property type="entry name" value="Cyt_P450_sf"/>
</dbReference>
<dbReference type="PANTHER" id="PTHR24304">
    <property type="entry name" value="CYTOCHROME P450 FAMILY 7"/>
    <property type="match status" value="1"/>
</dbReference>
<dbReference type="Pfam" id="PF00067">
    <property type="entry name" value="p450"/>
    <property type="match status" value="1"/>
</dbReference>
<reference evidence="8" key="1">
    <citation type="journal article" date="2020" name="Stud. Mycol.">
        <title>101 Dothideomycetes genomes: a test case for predicting lifestyles and emergence of pathogens.</title>
        <authorList>
            <person name="Haridas S."/>
            <person name="Albert R."/>
            <person name="Binder M."/>
            <person name="Bloem J."/>
            <person name="Labutti K."/>
            <person name="Salamov A."/>
            <person name="Andreopoulos B."/>
            <person name="Baker S."/>
            <person name="Barry K."/>
            <person name="Bills G."/>
            <person name="Bluhm B."/>
            <person name="Cannon C."/>
            <person name="Castanera R."/>
            <person name="Culley D."/>
            <person name="Daum C."/>
            <person name="Ezra D."/>
            <person name="Gonzalez J."/>
            <person name="Henrissat B."/>
            <person name="Kuo A."/>
            <person name="Liang C."/>
            <person name="Lipzen A."/>
            <person name="Lutzoni F."/>
            <person name="Magnuson J."/>
            <person name="Mondo S."/>
            <person name="Nolan M."/>
            <person name="Ohm R."/>
            <person name="Pangilinan J."/>
            <person name="Park H.-J."/>
            <person name="Ramirez L."/>
            <person name="Alfaro M."/>
            <person name="Sun H."/>
            <person name="Tritt A."/>
            <person name="Yoshinaga Y."/>
            <person name="Zwiers L.-H."/>
            <person name="Turgeon B."/>
            <person name="Goodwin S."/>
            <person name="Spatafora J."/>
            <person name="Crous P."/>
            <person name="Grigoriev I."/>
        </authorList>
    </citation>
    <scope>NUCLEOTIDE SEQUENCE</scope>
    <source>
        <strain evidence="8">CBS 260.36</strain>
    </source>
</reference>
<evidence type="ECO:0000313" key="8">
    <source>
        <dbReference type="EMBL" id="KAF2157541.1"/>
    </source>
</evidence>
<keyword evidence="4 6" id="KW-0479">Metal-binding</keyword>
<dbReference type="AlphaFoldDB" id="A0A9P4MSH4"/>
<feature type="transmembrane region" description="Helical" evidence="7">
    <location>
        <begin position="12"/>
        <end position="34"/>
    </location>
</feature>
<name>A0A9P4MSH4_9PEZI</name>
<dbReference type="Proteomes" id="UP000799439">
    <property type="component" value="Unassembled WGS sequence"/>
</dbReference>
<feature type="binding site" description="axial binding residue" evidence="6">
    <location>
        <position position="454"/>
    </location>
    <ligand>
        <name>heme</name>
        <dbReference type="ChEBI" id="CHEBI:30413"/>
    </ligand>
    <ligandPart>
        <name>Fe</name>
        <dbReference type="ChEBI" id="CHEBI:18248"/>
    </ligandPart>
</feature>
<keyword evidence="7" id="KW-0812">Transmembrane</keyword>
<proteinExistence type="inferred from homology"/>
<dbReference type="InterPro" id="IPR001128">
    <property type="entry name" value="Cyt_P450"/>
</dbReference>
<keyword evidence="7" id="KW-1133">Transmembrane helix</keyword>
<dbReference type="GO" id="GO:0016705">
    <property type="term" value="F:oxidoreductase activity, acting on paired donors, with incorporation or reduction of molecular oxygen"/>
    <property type="evidence" value="ECO:0007669"/>
    <property type="project" value="InterPro"/>
</dbReference>
<keyword evidence="5 6" id="KW-0408">Iron</keyword>
<protein>
    <submittedName>
        <fullName evidence="8">Cytochrome P450</fullName>
    </submittedName>
</protein>
<evidence type="ECO:0000256" key="5">
    <source>
        <dbReference type="ARBA" id="ARBA00023004"/>
    </source>
</evidence>
<accession>A0A9P4MSH4</accession>
<organism evidence="8 9">
    <name type="scientific">Myriangium duriaei CBS 260.36</name>
    <dbReference type="NCBI Taxonomy" id="1168546"/>
    <lineage>
        <taxon>Eukaryota</taxon>
        <taxon>Fungi</taxon>
        <taxon>Dikarya</taxon>
        <taxon>Ascomycota</taxon>
        <taxon>Pezizomycotina</taxon>
        <taxon>Dothideomycetes</taxon>
        <taxon>Dothideomycetidae</taxon>
        <taxon>Myriangiales</taxon>
        <taxon>Myriangiaceae</taxon>
        <taxon>Myriangium</taxon>
    </lineage>
</organism>
<evidence type="ECO:0000256" key="2">
    <source>
        <dbReference type="ARBA" id="ARBA00010617"/>
    </source>
</evidence>
<dbReference type="InterPro" id="IPR002403">
    <property type="entry name" value="Cyt_P450_E_grp-IV"/>
</dbReference>
<gene>
    <name evidence="8" type="ORF">K461DRAFT_20224</name>
</gene>
<dbReference type="PANTHER" id="PTHR24304:SF2">
    <property type="entry name" value="24-HYDROXYCHOLESTEROL 7-ALPHA-HYDROXYLASE"/>
    <property type="match status" value="1"/>
</dbReference>
<dbReference type="EMBL" id="ML996081">
    <property type="protein sequence ID" value="KAF2157541.1"/>
    <property type="molecule type" value="Genomic_DNA"/>
</dbReference>
<evidence type="ECO:0000256" key="1">
    <source>
        <dbReference type="ARBA" id="ARBA00001971"/>
    </source>
</evidence>
<dbReference type="GO" id="GO:0005506">
    <property type="term" value="F:iron ion binding"/>
    <property type="evidence" value="ECO:0007669"/>
    <property type="project" value="InterPro"/>
</dbReference>
<comment type="similarity">
    <text evidence="2">Belongs to the cytochrome P450 family.</text>
</comment>
<dbReference type="PRINTS" id="PR00465">
    <property type="entry name" value="EP450IV"/>
</dbReference>
<dbReference type="OrthoDB" id="1055148at2759"/>
<dbReference type="Gene3D" id="1.10.630.10">
    <property type="entry name" value="Cytochrome P450"/>
    <property type="match status" value="1"/>
</dbReference>
<evidence type="ECO:0000256" key="4">
    <source>
        <dbReference type="ARBA" id="ARBA00022723"/>
    </source>
</evidence>
<evidence type="ECO:0000313" key="9">
    <source>
        <dbReference type="Proteomes" id="UP000799439"/>
    </source>
</evidence>
<comment type="caution">
    <text evidence="8">The sequence shown here is derived from an EMBL/GenBank/DDBJ whole genome shotgun (WGS) entry which is preliminary data.</text>
</comment>
<evidence type="ECO:0000256" key="3">
    <source>
        <dbReference type="ARBA" id="ARBA00022617"/>
    </source>
</evidence>
<sequence>MAFADLFPHPELFNPLYAIAAIASLLIGVVTVLYQSRTVWPDKAPKLIRGWPMIGSWDFWTRRIDFHRENFLKSDTGHFSFMVGSKPVVAVSGEEGRKVFFESAKLDLTLGYQALFAGAPDRRPKGDDEVEVKNRMHFVKRMTNLVKRDQFLTSLPYLINDTLDRLDTLAKKSPGIFDPFEDIYRIVFQLTMRTVACKEAAEDRQMLDTLLYLFEQVESCATPTLIMYPSLPTYSKLKRVYAGGRIYFIFDKLIKQRQKTGRREDDAMQYMMDLGDSTLDVITFVMSALFAGQLNSGINAAWLLAFLAANPIWRDASFREIERVAAKYDPDTTKPLVQRLASVPLEGWESDFPVAEACLRDSIRLNTNGTTFRKNVSPTPVTIGSQHIPPGAYVTYAVADVHLDPQIYPDPSRWNPGRYITPEGGPAPPSSPQSYHPDGVTLPWVGWGAGRHPCLGMRFAKLEQNIIIAFFMAMFDFELADKEKGVPEIDVNANSAHKPAEKVLLRYWLREGGATAA</sequence>
<dbReference type="GO" id="GO:0020037">
    <property type="term" value="F:heme binding"/>
    <property type="evidence" value="ECO:0007669"/>
    <property type="project" value="InterPro"/>
</dbReference>